<keyword evidence="2" id="KW-0813">Transport</keyword>
<comment type="caution">
    <text evidence="7">The sequence shown here is derived from an EMBL/GenBank/DDBJ whole genome shotgun (WGS) entry which is preliminary data.</text>
</comment>
<reference evidence="7 8" key="1">
    <citation type="submission" date="2022-09" db="EMBL/GenBank/DDBJ databases">
        <title>Enrichment on poylsaccharides allowed isolation of novel metabolic and taxonomic groups of Haloarchaea.</title>
        <authorList>
            <person name="Sorokin D.Y."/>
            <person name="Elcheninov A.G."/>
            <person name="Khizhniak T.V."/>
            <person name="Kolganova T.V."/>
            <person name="Kublanov I.V."/>
        </authorList>
    </citation>
    <scope>NUCLEOTIDE SEQUENCE [LARGE SCALE GENOMIC DNA]</scope>
    <source>
        <strain evidence="7 8">AArc-curdl1</strain>
    </source>
</reference>
<dbReference type="GO" id="GO:0005524">
    <property type="term" value="F:ATP binding"/>
    <property type="evidence" value="ECO:0007669"/>
    <property type="project" value="UniProtKB-KW"/>
</dbReference>
<evidence type="ECO:0000256" key="2">
    <source>
        <dbReference type="ARBA" id="ARBA00022448"/>
    </source>
</evidence>
<dbReference type="EMBL" id="JAOPJZ010000013">
    <property type="protein sequence ID" value="MCU4753095.1"/>
    <property type="molecule type" value="Genomic_DNA"/>
</dbReference>
<dbReference type="PANTHER" id="PTHR43820:SF4">
    <property type="entry name" value="HIGH-AFFINITY BRANCHED-CHAIN AMINO ACID TRANSPORT ATP-BINDING PROTEIN LIVF"/>
    <property type="match status" value="1"/>
</dbReference>
<dbReference type="InterPro" id="IPR052156">
    <property type="entry name" value="BCAA_Transport_ATP-bd_LivF"/>
</dbReference>
<keyword evidence="5" id="KW-0029">Amino-acid transport</keyword>
<gene>
    <name evidence="7" type="ORF">OB919_14105</name>
</gene>
<dbReference type="Pfam" id="PF00005">
    <property type="entry name" value="ABC_tran"/>
    <property type="match status" value="1"/>
</dbReference>
<dbReference type="SUPFAM" id="SSF52540">
    <property type="entry name" value="P-loop containing nucleoside triphosphate hydrolases"/>
    <property type="match status" value="1"/>
</dbReference>
<dbReference type="AlphaFoldDB" id="A0AAP2ZAD4"/>
<keyword evidence="8" id="KW-1185">Reference proteome</keyword>
<sequence length="237" mass="26470">MSTDRVLELEGVNVSYGKVQALRDIDLHVDPGEVVGVIGPNGAGKSTLSDTIAGFKPYDTGTVQFRGTEVSTLTPDKLTEDRVIYCTERRDLFGFMTVAENLRLGAYTNRDNLKDRLEFVYDLFPRLDERREQDARTLSGGEQQMLAIGRALMGSPEFLILDEPTIGLAPVIIDDITNALEQIQEEENVTILLCEQNVTFTFRHADRIYLLEKGSIAREGTAEALRQDKHVKDAYIG</sequence>
<evidence type="ECO:0000256" key="5">
    <source>
        <dbReference type="ARBA" id="ARBA00022970"/>
    </source>
</evidence>
<organism evidence="7 8">
    <name type="scientific">Natronosalvus hydrolyticus</name>
    <dbReference type="NCBI Taxonomy" id="2979988"/>
    <lineage>
        <taxon>Archaea</taxon>
        <taxon>Methanobacteriati</taxon>
        <taxon>Methanobacteriota</taxon>
        <taxon>Stenosarchaea group</taxon>
        <taxon>Halobacteria</taxon>
        <taxon>Halobacteriales</taxon>
        <taxon>Natrialbaceae</taxon>
        <taxon>Natronosalvus</taxon>
    </lineage>
</organism>
<dbReference type="PROSITE" id="PS50893">
    <property type="entry name" value="ABC_TRANSPORTER_2"/>
    <property type="match status" value="1"/>
</dbReference>
<dbReference type="InterPro" id="IPR003439">
    <property type="entry name" value="ABC_transporter-like_ATP-bd"/>
</dbReference>
<dbReference type="CDD" id="cd03224">
    <property type="entry name" value="ABC_TM1139_LivF_branched"/>
    <property type="match status" value="1"/>
</dbReference>
<dbReference type="GO" id="GO:0016887">
    <property type="term" value="F:ATP hydrolysis activity"/>
    <property type="evidence" value="ECO:0007669"/>
    <property type="project" value="InterPro"/>
</dbReference>
<dbReference type="InterPro" id="IPR017871">
    <property type="entry name" value="ABC_transporter-like_CS"/>
</dbReference>
<evidence type="ECO:0000256" key="1">
    <source>
        <dbReference type="ARBA" id="ARBA00005417"/>
    </source>
</evidence>
<evidence type="ECO:0000256" key="4">
    <source>
        <dbReference type="ARBA" id="ARBA00022840"/>
    </source>
</evidence>
<feature type="domain" description="ABC transporter" evidence="6">
    <location>
        <begin position="7"/>
        <end position="236"/>
    </location>
</feature>
<dbReference type="PROSITE" id="PS00211">
    <property type="entry name" value="ABC_TRANSPORTER_1"/>
    <property type="match status" value="1"/>
</dbReference>
<keyword evidence="3" id="KW-0547">Nucleotide-binding</keyword>
<dbReference type="InterPro" id="IPR027417">
    <property type="entry name" value="P-loop_NTPase"/>
</dbReference>
<dbReference type="GO" id="GO:0015807">
    <property type="term" value="P:L-amino acid transport"/>
    <property type="evidence" value="ECO:0007669"/>
    <property type="project" value="TreeGrafter"/>
</dbReference>
<evidence type="ECO:0000256" key="3">
    <source>
        <dbReference type="ARBA" id="ARBA00022741"/>
    </source>
</evidence>
<dbReference type="SMART" id="SM00382">
    <property type="entry name" value="AAA"/>
    <property type="match status" value="1"/>
</dbReference>
<dbReference type="PANTHER" id="PTHR43820">
    <property type="entry name" value="HIGH-AFFINITY BRANCHED-CHAIN AMINO ACID TRANSPORT ATP-BINDING PROTEIN LIVF"/>
    <property type="match status" value="1"/>
</dbReference>
<evidence type="ECO:0000313" key="7">
    <source>
        <dbReference type="EMBL" id="MCU4753095.1"/>
    </source>
</evidence>
<evidence type="ECO:0000259" key="6">
    <source>
        <dbReference type="PROSITE" id="PS50893"/>
    </source>
</evidence>
<proteinExistence type="inferred from homology"/>
<dbReference type="GO" id="GO:0015658">
    <property type="term" value="F:branched-chain amino acid transmembrane transporter activity"/>
    <property type="evidence" value="ECO:0007669"/>
    <property type="project" value="TreeGrafter"/>
</dbReference>
<dbReference type="InterPro" id="IPR003593">
    <property type="entry name" value="AAA+_ATPase"/>
</dbReference>
<accession>A0AAP2ZAD4</accession>
<evidence type="ECO:0000313" key="8">
    <source>
        <dbReference type="Proteomes" id="UP001321047"/>
    </source>
</evidence>
<comment type="similarity">
    <text evidence="1">Belongs to the ABC transporter superfamily.</text>
</comment>
<dbReference type="RefSeq" id="WP_342809420.1">
    <property type="nucleotide sequence ID" value="NZ_JAOPJZ010000013.1"/>
</dbReference>
<protein>
    <submittedName>
        <fullName evidence="7">ABC transporter ATP-binding protein</fullName>
    </submittedName>
</protein>
<name>A0AAP2ZAD4_9EURY</name>
<dbReference type="Gene3D" id="3.40.50.300">
    <property type="entry name" value="P-loop containing nucleotide triphosphate hydrolases"/>
    <property type="match status" value="1"/>
</dbReference>
<dbReference type="Proteomes" id="UP001321047">
    <property type="component" value="Unassembled WGS sequence"/>
</dbReference>
<keyword evidence="4 7" id="KW-0067">ATP-binding</keyword>